<keyword evidence="1" id="KW-0732">Signal</keyword>
<comment type="caution">
    <text evidence="2">The sequence shown here is derived from an EMBL/GenBank/DDBJ whole genome shotgun (WGS) entry which is preliminary data.</text>
</comment>
<proteinExistence type="predicted"/>
<sequence length="168" mass="18984">MARWRTVVVRLVTVSLSLLTAATVAAQPVQAAAVPPAQAAGIVGQRHGEMWWTDPSGPYQLLQATYLFTVYNDHKKELMVCDQRIDTFRVFIEIDPTGVGSPDTLRYPDANDANPGCSRFTFYYPVRKWRPQLLDIYDNVYFTPWPTPNGPKPPNDGWQISPLPRSDF</sequence>
<name>A0ABQ4D4J6_9ACTN</name>
<feature type="signal peptide" evidence="1">
    <location>
        <begin position="1"/>
        <end position="26"/>
    </location>
</feature>
<organism evidence="2 3">
    <name type="scientific">Asanoa siamensis</name>
    <dbReference type="NCBI Taxonomy" id="926357"/>
    <lineage>
        <taxon>Bacteria</taxon>
        <taxon>Bacillati</taxon>
        <taxon>Actinomycetota</taxon>
        <taxon>Actinomycetes</taxon>
        <taxon>Micromonosporales</taxon>
        <taxon>Micromonosporaceae</taxon>
        <taxon>Asanoa</taxon>
    </lineage>
</organism>
<evidence type="ECO:0000313" key="2">
    <source>
        <dbReference type="EMBL" id="GIF78037.1"/>
    </source>
</evidence>
<feature type="chain" id="PRO_5046931120" description="Secreted protein" evidence="1">
    <location>
        <begin position="27"/>
        <end position="168"/>
    </location>
</feature>
<dbReference type="EMBL" id="BONE01000115">
    <property type="protein sequence ID" value="GIF78037.1"/>
    <property type="molecule type" value="Genomic_DNA"/>
</dbReference>
<gene>
    <name evidence="2" type="ORF">Asi02nite_75550</name>
</gene>
<reference evidence="2 3" key="1">
    <citation type="submission" date="2021-01" db="EMBL/GenBank/DDBJ databases">
        <title>Whole genome shotgun sequence of Asanoa siamensis NBRC 107932.</title>
        <authorList>
            <person name="Komaki H."/>
            <person name="Tamura T."/>
        </authorList>
    </citation>
    <scope>NUCLEOTIDE SEQUENCE [LARGE SCALE GENOMIC DNA]</scope>
    <source>
        <strain evidence="2 3">NBRC 107932</strain>
    </source>
</reference>
<evidence type="ECO:0000256" key="1">
    <source>
        <dbReference type="SAM" id="SignalP"/>
    </source>
</evidence>
<keyword evidence="3" id="KW-1185">Reference proteome</keyword>
<evidence type="ECO:0000313" key="3">
    <source>
        <dbReference type="Proteomes" id="UP000604117"/>
    </source>
</evidence>
<dbReference type="Proteomes" id="UP000604117">
    <property type="component" value="Unassembled WGS sequence"/>
</dbReference>
<protein>
    <recommendedName>
        <fullName evidence="4">Secreted protein</fullName>
    </recommendedName>
</protein>
<evidence type="ECO:0008006" key="4">
    <source>
        <dbReference type="Google" id="ProtNLM"/>
    </source>
</evidence>
<accession>A0ABQ4D4J6</accession>